<evidence type="ECO:0000313" key="2">
    <source>
        <dbReference type="Proteomes" id="UP001140502"/>
    </source>
</evidence>
<reference evidence="1" key="1">
    <citation type="submission" date="2022-10" db="EMBL/GenBank/DDBJ databases">
        <title>Tapping the CABI collections for fungal endophytes: first genome assemblies for Collariella, Neodidymelliopsis, Ascochyta clinopodiicola, Didymella pomorum, Didymosphaeria variabile, Neocosmospora piperis and Neocucurbitaria cava.</title>
        <authorList>
            <person name="Hill R."/>
        </authorList>
    </citation>
    <scope>NUCLEOTIDE SEQUENCE</scope>
    <source>
        <strain evidence="1">IMI 366586</strain>
    </source>
</reference>
<dbReference type="Proteomes" id="UP001140502">
    <property type="component" value="Unassembled WGS sequence"/>
</dbReference>
<dbReference type="OrthoDB" id="427518at2759"/>
<proteinExistence type="predicted"/>
<sequence length="185" mass="20844">MSSLQSPQPTLSRFDDSNKLLNLSAFLSPTKIPFNLLVRGSSSRNRWTSQGDIERVEASSVGLPSDLCSLLSNQPKLVSTIDSLLYAEVDSSKQFYQVEQQVASLARQRHHPDDQTRWKNWALIVTYRSISWKYLEPVYFDPDAVFPHLKHLLESCPGDFPGLSNTTRIDLGLTLVEACRFPGMA</sequence>
<organism evidence="1 2">
    <name type="scientific">Fusarium piperis</name>
    <dbReference type="NCBI Taxonomy" id="1435070"/>
    <lineage>
        <taxon>Eukaryota</taxon>
        <taxon>Fungi</taxon>
        <taxon>Dikarya</taxon>
        <taxon>Ascomycota</taxon>
        <taxon>Pezizomycotina</taxon>
        <taxon>Sordariomycetes</taxon>
        <taxon>Hypocreomycetidae</taxon>
        <taxon>Hypocreales</taxon>
        <taxon>Nectriaceae</taxon>
        <taxon>Fusarium</taxon>
        <taxon>Fusarium solani species complex</taxon>
    </lineage>
</organism>
<comment type="caution">
    <text evidence="1">The sequence shown here is derived from an EMBL/GenBank/DDBJ whole genome shotgun (WGS) entry which is preliminary data.</text>
</comment>
<evidence type="ECO:0000313" key="1">
    <source>
        <dbReference type="EMBL" id="KAJ4315430.1"/>
    </source>
</evidence>
<name>A0A9W8W891_9HYPO</name>
<accession>A0A9W8W891</accession>
<keyword evidence="2" id="KW-1185">Reference proteome</keyword>
<dbReference type="EMBL" id="JAPEUR010000204">
    <property type="protein sequence ID" value="KAJ4315430.1"/>
    <property type="molecule type" value="Genomic_DNA"/>
</dbReference>
<protein>
    <submittedName>
        <fullName evidence="1">Uncharacterized protein</fullName>
    </submittedName>
</protein>
<gene>
    <name evidence="1" type="ORF">N0V84_008377</name>
</gene>
<dbReference type="AlphaFoldDB" id="A0A9W8W891"/>